<evidence type="ECO:0000313" key="1">
    <source>
        <dbReference type="EMBL" id="OWZ24414.1"/>
    </source>
</evidence>
<reference evidence="2" key="1">
    <citation type="submission" date="2017-03" db="EMBL/GenBank/DDBJ databases">
        <title>Phytopthora megakarya and P. palmivora, two closely related causual agents of cacao black pod achieved similar genome size and gene model numbers by different mechanisms.</title>
        <authorList>
            <person name="Ali S."/>
            <person name="Shao J."/>
            <person name="Larry D.J."/>
            <person name="Kronmiller B."/>
            <person name="Shen D."/>
            <person name="Strem M.D."/>
            <person name="Melnick R.L."/>
            <person name="Guiltinan M.J."/>
            <person name="Tyler B.M."/>
            <person name="Meinhardt L.W."/>
            <person name="Bailey B.A."/>
        </authorList>
    </citation>
    <scope>NUCLEOTIDE SEQUENCE [LARGE SCALE GENOMIC DNA]</scope>
    <source>
        <strain evidence="2">zdho120</strain>
    </source>
</reference>
<dbReference type="EMBL" id="NBNE01000014">
    <property type="protein sequence ID" value="OWZ24414.1"/>
    <property type="molecule type" value="Genomic_DNA"/>
</dbReference>
<protein>
    <submittedName>
        <fullName evidence="1">Polyprotein</fullName>
    </submittedName>
</protein>
<dbReference type="OrthoDB" id="10462717at2759"/>
<evidence type="ECO:0000313" key="2">
    <source>
        <dbReference type="Proteomes" id="UP000198211"/>
    </source>
</evidence>
<dbReference type="Proteomes" id="UP000198211">
    <property type="component" value="Unassembled WGS sequence"/>
</dbReference>
<organism evidence="1 2">
    <name type="scientific">Phytophthora megakarya</name>
    <dbReference type="NCBI Taxonomy" id="4795"/>
    <lineage>
        <taxon>Eukaryota</taxon>
        <taxon>Sar</taxon>
        <taxon>Stramenopiles</taxon>
        <taxon>Oomycota</taxon>
        <taxon>Peronosporomycetes</taxon>
        <taxon>Peronosporales</taxon>
        <taxon>Peronosporaceae</taxon>
        <taxon>Phytophthora</taxon>
    </lineage>
</organism>
<keyword evidence="2" id="KW-1185">Reference proteome</keyword>
<accession>A0A225X2S5</accession>
<sequence>MNQYFFSKTDRDMMMSLLNNDDPENDDHFWPPSPKRPRFDEDSLLAEAVLAYAVDVGDADDAPTTYQQAMHSNESS</sequence>
<dbReference type="AlphaFoldDB" id="A0A225X2S5"/>
<name>A0A225X2S5_9STRA</name>
<comment type="caution">
    <text evidence="1">The sequence shown here is derived from an EMBL/GenBank/DDBJ whole genome shotgun (WGS) entry which is preliminary data.</text>
</comment>
<proteinExistence type="predicted"/>
<gene>
    <name evidence="1" type="ORF">PHMEG_000542</name>
</gene>